<keyword evidence="8" id="KW-1185">Reference proteome</keyword>
<evidence type="ECO:0000313" key="7">
    <source>
        <dbReference type="EMBL" id="MEY8246329.1"/>
    </source>
</evidence>
<protein>
    <submittedName>
        <fullName evidence="7">Family 43 glycosylhydrolase</fullName>
    </submittedName>
</protein>
<dbReference type="EMBL" id="JBCLPP010000041">
    <property type="protein sequence ID" value="MEY8246329.1"/>
    <property type="molecule type" value="Genomic_DNA"/>
</dbReference>
<dbReference type="Gene3D" id="2.115.10.20">
    <property type="entry name" value="Glycosyl hydrolase domain, family 43"/>
    <property type="match status" value="1"/>
</dbReference>
<dbReference type="InterPro" id="IPR023296">
    <property type="entry name" value="Glyco_hydro_beta-prop_sf"/>
</dbReference>
<organism evidence="7 8">
    <name type="scientific">Heminiphilus faecis</name>
    <dbReference type="NCBI Taxonomy" id="2601703"/>
    <lineage>
        <taxon>Bacteria</taxon>
        <taxon>Pseudomonadati</taxon>
        <taxon>Bacteroidota</taxon>
        <taxon>Bacteroidia</taxon>
        <taxon>Bacteroidales</taxon>
        <taxon>Muribaculaceae</taxon>
        <taxon>Heminiphilus</taxon>
    </lineage>
</organism>
<dbReference type="InterPro" id="IPR041542">
    <property type="entry name" value="GH43_C2"/>
</dbReference>
<dbReference type="RefSeq" id="WP_121698019.1">
    <property type="nucleotide sequence ID" value="NZ_JBCLPP010000041.1"/>
</dbReference>
<feature type="domain" description="Beta-xylosidase C-terminal Concanavalin A-like" evidence="6">
    <location>
        <begin position="345"/>
        <end position="537"/>
    </location>
</feature>
<evidence type="ECO:0000259" key="6">
    <source>
        <dbReference type="Pfam" id="PF17851"/>
    </source>
</evidence>
<sequence length="546" mass="60522">MNKWTFFMVLFCSSVSATDAGEQVISNPANLTGKYYTNPVIHADYSDPDVTASPDGKTFYMTASSFQCAPGLPILKSTDLVNWQLVNHALDAVPPVDFYSAAPRHGKGVWAPCIRYHNGEYYIYWGDPDFGIYMVKTADPEGKWSEPVLVKEGKGMIDPTPLWDTDGRAYLANAWAASRTGFNSIITVSEMTPDGTSVISSPVIVYDGNDGVNHTIEGPKLYRRGDYYYILAPAGGVVDGWQLALRSKNIYGPYEPKIVMAQGDSDINGPHQGGWVTTAAGEDWFINFQDKGAYGRIIHLNPVNWRDDWPVTGHDNDGDGCGDPVAKWRKPALHPMTGASVKPHMLFQWHSNYNDMYGFPAPGALMRVYGHKVSEDFVNMWEVPNLWLMKFPAEKFSVTARVRISAKATSEEVSSGMVVMGWDYCRFGLEKRGDDFVLQLVRCTDAEQGGAESITDIALVSPTRVYNAGLYPNLECDMYLRLTVKKGASCRFSYSLDGKKYIDAPGEFKARAGKWIGAKTGFYSITPAATSEKGWIDIIDLDINTF</sequence>
<dbReference type="SUPFAM" id="SSF49899">
    <property type="entry name" value="Concanavalin A-like lectins/glucanases"/>
    <property type="match status" value="1"/>
</dbReference>
<dbReference type="Gene3D" id="2.60.120.200">
    <property type="match status" value="1"/>
</dbReference>
<dbReference type="InterPro" id="IPR051795">
    <property type="entry name" value="Glycosyl_Hydrlase_43"/>
</dbReference>
<dbReference type="SUPFAM" id="SSF75005">
    <property type="entry name" value="Arabinanase/levansucrase/invertase"/>
    <property type="match status" value="1"/>
</dbReference>
<dbReference type="CDD" id="cd09001">
    <property type="entry name" value="GH43_FsAxh1-like"/>
    <property type="match status" value="1"/>
</dbReference>
<keyword evidence="3 4" id="KW-0326">Glycosidase</keyword>
<accession>A0ABV4CY50</accession>
<name>A0ABV4CY50_9BACT</name>
<dbReference type="InterPro" id="IPR013320">
    <property type="entry name" value="ConA-like_dom_sf"/>
</dbReference>
<evidence type="ECO:0000256" key="4">
    <source>
        <dbReference type="RuleBase" id="RU361187"/>
    </source>
</evidence>
<keyword evidence="5" id="KW-0732">Signal</keyword>
<dbReference type="InterPro" id="IPR006710">
    <property type="entry name" value="Glyco_hydro_43"/>
</dbReference>
<evidence type="ECO:0000256" key="5">
    <source>
        <dbReference type="SAM" id="SignalP"/>
    </source>
</evidence>
<evidence type="ECO:0000256" key="2">
    <source>
        <dbReference type="ARBA" id="ARBA00022801"/>
    </source>
</evidence>
<comment type="caution">
    <text evidence="7">The sequence shown here is derived from an EMBL/GenBank/DDBJ whole genome shotgun (WGS) entry which is preliminary data.</text>
</comment>
<dbReference type="Pfam" id="PF04616">
    <property type="entry name" value="Glyco_hydro_43"/>
    <property type="match status" value="1"/>
</dbReference>
<reference evidence="7 8" key="1">
    <citation type="submission" date="2024-03" db="EMBL/GenBank/DDBJ databases">
        <title>Mouse gut bacterial collection (mGBC) of GemPharmatech.</title>
        <authorList>
            <person name="He Y."/>
            <person name="Dong L."/>
            <person name="Wu D."/>
            <person name="Gao X."/>
            <person name="Lin Z."/>
        </authorList>
    </citation>
    <scope>NUCLEOTIDE SEQUENCE [LARGE SCALE GENOMIC DNA]</scope>
    <source>
        <strain evidence="7 8">54-13</strain>
    </source>
</reference>
<dbReference type="Proteomes" id="UP001565200">
    <property type="component" value="Unassembled WGS sequence"/>
</dbReference>
<dbReference type="PANTHER" id="PTHR42812">
    <property type="entry name" value="BETA-XYLOSIDASE"/>
    <property type="match status" value="1"/>
</dbReference>
<keyword evidence="2 4" id="KW-0378">Hydrolase</keyword>
<comment type="similarity">
    <text evidence="1 4">Belongs to the glycosyl hydrolase 43 family.</text>
</comment>
<feature type="chain" id="PRO_5046357866" evidence="5">
    <location>
        <begin position="18"/>
        <end position="546"/>
    </location>
</feature>
<evidence type="ECO:0000313" key="8">
    <source>
        <dbReference type="Proteomes" id="UP001565200"/>
    </source>
</evidence>
<dbReference type="Pfam" id="PF17851">
    <property type="entry name" value="GH43_C2"/>
    <property type="match status" value="1"/>
</dbReference>
<feature type="signal peptide" evidence="5">
    <location>
        <begin position="1"/>
        <end position="17"/>
    </location>
</feature>
<evidence type="ECO:0000256" key="3">
    <source>
        <dbReference type="ARBA" id="ARBA00023295"/>
    </source>
</evidence>
<proteinExistence type="inferred from homology"/>
<dbReference type="PANTHER" id="PTHR42812:SF12">
    <property type="entry name" value="BETA-XYLOSIDASE-RELATED"/>
    <property type="match status" value="1"/>
</dbReference>
<evidence type="ECO:0000256" key="1">
    <source>
        <dbReference type="ARBA" id="ARBA00009865"/>
    </source>
</evidence>
<gene>
    <name evidence="7" type="ORF">AAK873_11995</name>
</gene>